<keyword evidence="2" id="KW-1185">Reference proteome</keyword>
<protein>
    <submittedName>
        <fullName evidence="1">(2Fe-2S) ferredoxin domain-containing protein</fullName>
    </submittedName>
</protein>
<dbReference type="RefSeq" id="WP_119778245.1">
    <property type="nucleotide sequence ID" value="NZ_QYUK01000011.1"/>
</dbReference>
<dbReference type="OrthoDB" id="7412671at2"/>
<gene>
    <name evidence="1" type="ORF">D3874_11710</name>
</gene>
<reference evidence="1 2" key="1">
    <citation type="submission" date="2018-09" db="EMBL/GenBank/DDBJ databases">
        <authorList>
            <person name="Zhu H."/>
        </authorList>
    </citation>
    <scope>NUCLEOTIDE SEQUENCE [LARGE SCALE GENOMIC DNA]</scope>
    <source>
        <strain evidence="1 2">K1W22B-8</strain>
    </source>
</reference>
<accession>A0A418WCB7</accession>
<comment type="caution">
    <text evidence="1">The sequence shown here is derived from an EMBL/GenBank/DDBJ whole genome shotgun (WGS) entry which is preliminary data.</text>
</comment>
<sequence>MPKPNVIPIKTAWSNVALVCGKCRKKLKGGFGPKGKERLSKALIRDLGAGKGRRAGLCIVETRRMDICPKCGVTIANGHQPEQLLVIAEGTPVDQIAAAPGLPALAQRA</sequence>
<proteinExistence type="predicted"/>
<name>A0A418WCB7_9PROT</name>
<dbReference type="EMBL" id="QYUK01000011">
    <property type="protein sequence ID" value="RJF87606.1"/>
    <property type="molecule type" value="Genomic_DNA"/>
</dbReference>
<organism evidence="1 2">
    <name type="scientific">Oleomonas cavernae</name>
    <dbReference type="NCBI Taxonomy" id="2320859"/>
    <lineage>
        <taxon>Bacteria</taxon>
        <taxon>Pseudomonadati</taxon>
        <taxon>Pseudomonadota</taxon>
        <taxon>Alphaproteobacteria</taxon>
        <taxon>Acetobacterales</taxon>
        <taxon>Acetobacteraceae</taxon>
        <taxon>Oleomonas</taxon>
    </lineage>
</organism>
<dbReference type="AlphaFoldDB" id="A0A418WCB7"/>
<evidence type="ECO:0000313" key="1">
    <source>
        <dbReference type="EMBL" id="RJF87606.1"/>
    </source>
</evidence>
<dbReference type="Proteomes" id="UP000284605">
    <property type="component" value="Unassembled WGS sequence"/>
</dbReference>
<evidence type="ECO:0000313" key="2">
    <source>
        <dbReference type="Proteomes" id="UP000284605"/>
    </source>
</evidence>